<feature type="transmembrane region" description="Helical" evidence="6">
    <location>
        <begin position="415"/>
        <end position="434"/>
    </location>
</feature>
<feature type="transmembrane region" description="Helical" evidence="6">
    <location>
        <begin position="174"/>
        <end position="197"/>
    </location>
</feature>
<dbReference type="PROSITE" id="PS50850">
    <property type="entry name" value="MFS"/>
    <property type="match status" value="1"/>
</dbReference>
<protein>
    <submittedName>
        <fullName evidence="8">Putative Tartarate transporter</fullName>
    </submittedName>
</protein>
<feature type="transmembrane region" description="Helical" evidence="6">
    <location>
        <begin position="446"/>
        <end position="467"/>
    </location>
</feature>
<feature type="transmembrane region" description="Helical" evidence="6">
    <location>
        <begin position="209"/>
        <end position="230"/>
    </location>
</feature>
<feature type="transmembrane region" description="Helical" evidence="6">
    <location>
        <begin position="289"/>
        <end position="306"/>
    </location>
</feature>
<evidence type="ECO:0000256" key="4">
    <source>
        <dbReference type="ARBA" id="ARBA00022989"/>
    </source>
</evidence>
<gene>
    <name evidence="8" type="ORF">BCV69DRAFT_283414</name>
</gene>
<feature type="transmembrane region" description="Helical" evidence="6">
    <location>
        <begin position="114"/>
        <end position="133"/>
    </location>
</feature>
<dbReference type="STRING" id="1684307.A0A316U3K7"/>
<dbReference type="Proteomes" id="UP000245942">
    <property type="component" value="Unassembled WGS sequence"/>
</dbReference>
<dbReference type="GeneID" id="37014435"/>
<accession>A0A316U3K7</accession>
<dbReference type="EMBL" id="KZ819329">
    <property type="protein sequence ID" value="PWN19886.1"/>
    <property type="molecule type" value="Genomic_DNA"/>
</dbReference>
<dbReference type="RefSeq" id="XP_025347046.1">
    <property type="nucleotide sequence ID" value="XM_025492701.1"/>
</dbReference>
<evidence type="ECO:0000313" key="9">
    <source>
        <dbReference type="Proteomes" id="UP000245942"/>
    </source>
</evidence>
<dbReference type="Gene3D" id="1.20.1250.20">
    <property type="entry name" value="MFS general substrate transporter like domains"/>
    <property type="match status" value="2"/>
</dbReference>
<evidence type="ECO:0000256" key="2">
    <source>
        <dbReference type="ARBA" id="ARBA00022448"/>
    </source>
</evidence>
<evidence type="ECO:0000259" key="7">
    <source>
        <dbReference type="PROSITE" id="PS50850"/>
    </source>
</evidence>
<organism evidence="8 9">
    <name type="scientific">Pseudomicrostroma glucosiphilum</name>
    <dbReference type="NCBI Taxonomy" id="1684307"/>
    <lineage>
        <taxon>Eukaryota</taxon>
        <taxon>Fungi</taxon>
        <taxon>Dikarya</taxon>
        <taxon>Basidiomycota</taxon>
        <taxon>Ustilaginomycotina</taxon>
        <taxon>Exobasidiomycetes</taxon>
        <taxon>Microstromatales</taxon>
        <taxon>Microstromatales incertae sedis</taxon>
        <taxon>Pseudomicrostroma</taxon>
    </lineage>
</organism>
<feature type="domain" description="Major facilitator superfamily (MFS) profile" evidence="7">
    <location>
        <begin position="48"/>
        <end position="474"/>
    </location>
</feature>
<keyword evidence="5 6" id="KW-0472">Membrane</keyword>
<sequence>MAAVTPILVTDDPDIVQQPIVDRKMADEVGPEDVNLVRSGRLKIDLLVLSCIILMFIFLQFDRTSLGQALTDNFRKIAGVSTSDINTGQTLFTLAFVLFEIPANVAIKRFGVHRWLPALMFAWGTVTWCQMFITSKSAFYATRFILAACEAGFIPGAAFYLGQFYSRKEMAFRYALLWSANGIAGAIAGVLALGLLSLSGTGGLFGWQWLFLIEGVLTCAIAVFAALHLPQSPHGATSHRVFGRSFAILSEAEAEALSSRAVRDDPTKASQSSRKVALRDFDILLDWRFYGHAVSAFLSSIMFTPINTYGPSIIKSLGFAGYTANGLSSVGSVLSLITSLSLAWNSDRTRERGLHIMTGFLISAVGLLWLAAPPNGVAKGILYAGIVVTQGGMGSVQGINAAWLSEHIQERQRPVALASYVMSIQLASFVGSNIFTAAEAPRYSKALFICAGCVLGAVLVAGIWKVLYAILAKKDAAATPAASESSHEEDKSSTF</sequence>
<feature type="transmembrane region" description="Helical" evidence="6">
    <location>
        <begin position="326"/>
        <end position="344"/>
    </location>
</feature>
<dbReference type="GO" id="GO:0016020">
    <property type="term" value="C:membrane"/>
    <property type="evidence" value="ECO:0007669"/>
    <property type="project" value="UniProtKB-SubCell"/>
</dbReference>
<keyword evidence="2" id="KW-0813">Transport</keyword>
<dbReference type="PANTHER" id="PTHR43791">
    <property type="entry name" value="PERMEASE-RELATED"/>
    <property type="match status" value="1"/>
</dbReference>
<keyword evidence="4 6" id="KW-1133">Transmembrane helix</keyword>
<feature type="transmembrane region" description="Helical" evidence="6">
    <location>
        <begin position="44"/>
        <end position="61"/>
    </location>
</feature>
<dbReference type="InterPro" id="IPR020846">
    <property type="entry name" value="MFS_dom"/>
</dbReference>
<keyword evidence="9" id="KW-1185">Reference proteome</keyword>
<feature type="transmembrane region" description="Helical" evidence="6">
    <location>
        <begin position="356"/>
        <end position="374"/>
    </location>
</feature>
<keyword evidence="3 6" id="KW-0812">Transmembrane</keyword>
<dbReference type="InterPro" id="IPR036259">
    <property type="entry name" value="MFS_trans_sf"/>
</dbReference>
<name>A0A316U3K7_9BASI</name>
<evidence type="ECO:0000313" key="8">
    <source>
        <dbReference type="EMBL" id="PWN19886.1"/>
    </source>
</evidence>
<feature type="transmembrane region" description="Helical" evidence="6">
    <location>
        <begin position="139"/>
        <end position="162"/>
    </location>
</feature>
<evidence type="ECO:0000256" key="1">
    <source>
        <dbReference type="ARBA" id="ARBA00004141"/>
    </source>
</evidence>
<dbReference type="Pfam" id="PF07690">
    <property type="entry name" value="MFS_1"/>
    <property type="match status" value="1"/>
</dbReference>
<reference evidence="8 9" key="1">
    <citation type="journal article" date="2018" name="Mol. Biol. Evol.">
        <title>Broad Genomic Sampling Reveals a Smut Pathogenic Ancestry of the Fungal Clade Ustilaginomycotina.</title>
        <authorList>
            <person name="Kijpornyongpan T."/>
            <person name="Mondo S.J."/>
            <person name="Barry K."/>
            <person name="Sandor L."/>
            <person name="Lee J."/>
            <person name="Lipzen A."/>
            <person name="Pangilinan J."/>
            <person name="LaButti K."/>
            <person name="Hainaut M."/>
            <person name="Henrissat B."/>
            <person name="Grigoriev I.V."/>
            <person name="Spatafora J.W."/>
            <person name="Aime M.C."/>
        </authorList>
    </citation>
    <scope>NUCLEOTIDE SEQUENCE [LARGE SCALE GENOMIC DNA]</scope>
    <source>
        <strain evidence="8 9">MCA 4718</strain>
    </source>
</reference>
<dbReference type="InterPro" id="IPR011701">
    <property type="entry name" value="MFS"/>
</dbReference>
<feature type="transmembrane region" description="Helical" evidence="6">
    <location>
        <begin position="380"/>
        <end position="403"/>
    </location>
</feature>
<dbReference type="SUPFAM" id="SSF103473">
    <property type="entry name" value="MFS general substrate transporter"/>
    <property type="match status" value="1"/>
</dbReference>
<proteinExistence type="predicted"/>
<evidence type="ECO:0000256" key="3">
    <source>
        <dbReference type="ARBA" id="ARBA00022692"/>
    </source>
</evidence>
<comment type="subcellular location">
    <subcellularLocation>
        <location evidence="1">Membrane</location>
        <topology evidence="1">Multi-pass membrane protein</topology>
    </subcellularLocation>
</comment>
<dbReference type="GO" id="GO:0022857">
    <property type="term" value="F:transmembrane transporter activity"/>
    <property type="evidence" value="ECO:0007669"/>
    <property type="project" value="InterPro"/>
</dbReference>
<evidence type="ECO:0000256" key="5">
    <source>
        <dbReference type="ARBA" id="ARBA00023136"/>
    </source>
</evidence>
<dbReference type="OrthoDB" id="2985014at2759"/>
<dbReference type="AlphaFoldDB" id="A0A316U3K7"/>
<evidence type="ECO:0000256" key="6">
    <source>
        <dbReference type="SAM" id="Phobius"/>
    </source>
</evidence>
<dbReference type="PANTHER" id="PTHR43791:SF86">
    <property type="entry name" value="MAJOR FACILITATOR SUPERFAMILY (MFS) PROFILE DOMAIN-CONTAINING PROTEIN"/>
    <property type="match status" value="1"/>
</dbReference>
<feature type="transmembrane region" description="Helical" evidence="6">
    <location>
        <begin position="90"/>
        <end position="107"/>
    </location>
</feature>